<dbReference type="PROSITE" id="PS52016">
    <property type="entry name" value="TONB_DEPENDENT_REC_3"/>
    <property type="match status" value="1"/>
</dbReference>
<keyword evidence="2" id="KW-0813">Transport</keyword>
<proteinExistence type="predicted"/>
<dbReference type="EMBL" id="SNRY01000658">
    <property type="protein sequence ID" value="KAA6337932.1"/>
    <property type="molecule type" value="Genomic_DNA"/>
</dbReference>
<sequence length="1021" mass="112096">MGIGLLVAQTQRVTGIVISEEDGQPVVGASILVVGTSVGAVTDTNGGFILSDVPSSAKTLRVSYIGMITQEVAVRANVRVALKSENQQIDEVVVVGYGTQKKKDVTSSIAKVGGESISNLAAPSFESQLAGRAAGVRVTTSSGMIGQAPEFQIRGFSTISSGSQPLIVIDGVPANSGQKQQLYGRYNPMSDINPSDIQSIDILKDGAATAVYGSRAANGVVLITTKKGTKGNAKVTYDGYVGFANAAKLHDLLNAEEFVTIANEKYENWDSKGQAVLDPKGTNTNWNDYVYRTALQHNHTIAASGGTDKSQYYMSVGYSNQEGIIRSSDQERYSITANITQTANRWLKIGINAQVSRTLINGTMNQENSLGSVGFASVRMLPNVAVFNPDDITGYNIDAVNRKTLGRGSNLKYIDNGIQNIVWAMDNNVNRSKSTRLVGGGFAEITFAEGLTLRTQGGLDLTLLNDYMKWDPESGDGYGYAGLLDEVNTTYYNWNWQNVLSFNRTFNEFHNVSATAVQEYTHSDYEYIDASVTQLSDRFFTSHIISGTFGDKSVGGSKTENGLASYLFRANYNYDSRYYIGGSIRRDGLSRLPKDTRWGTFYGGSLAWRLSRESFWANSSVSSWFNDLRLRASYATIGNSDLGSNYPYLGTYSAKRYGDQTGIAWSNMGNDRLQWESTETFDIGLDGTLLDGRLSFEFAYFQKDTKDLVLDVPTAPTIGIPGNSYYDNVGKIQNSGWEFTFGGTPVSSRDFKWQTDLNFSLIKNEVKQLVNGADIVGKYVITREGEPFQSIYGFDYYGVNKENGNPIWRKANGALVQFDTFGEYDYAVYDPAKPADVSQPASLSASDDRKVLGSSLPKWYGGFNNTFTYKDFDLNIFIRFSGGNKIMDATRQSSLLNMDFSNNGKEILGRWQSKENPGDGITPKIGYGDDAALFNDGFADSHFVQNGDYLKLSNITLGYTLPRPLLSKLDITKMRFYVQGQNLLTITGYDGLDPESSTRRGADWDGMPQQRVFTVGANITF</sequence>
<dbReference type="InterPro" id="IPR023996">
    <property type="entry name" value="TonB-dep_OMP_SusC/RagA"/>
</dbReference>
<evidence type="ECO:0000256" key="6">
    <source>
        <dbReference type="ARBA" id="ARBA00023237"/>
    </source>
</evidence>
<dbReference type="InterPro" id="IPR036942">
    <property type="entry name" value="Beta-barrel_TonB_sf"/>
</dbReference>
<protein>
    <submittedName>
        <fullName evidence="9">TonB-dependent receptor SusC</fullName>
    </submittedName>
</protein>
<dbReference type="NCBIfam" id="TIGR04056">
    <property type="entry name" value="OMP_RagA_SusC"/>
    <property type="match status" value="1"/>
</dbReference>
<dbReference type="Gene3D" id="2.60.40.1120">
    <property type="entry name" value="Carboxypeptidase-like, regulatory domain"/>
    <property type="match status" value="1"/>
</dbReference>
<dbReference type="Gene3D" id="2.40.170.20">
    <property type="entry name" value="TonB-dependent receptor, beta-barrel domain"/>
    <property type="match status" value="1"/>
</dbReference>
<evidence type="ECO:0000259" key="7">
    <source>
        <dbReference type="Pfam" id="PF00593"/>
    </source>
</evidence>
<organism evidence="9">
    <name type="scientific">termite gut metagenome</name>
    <dbReference type="NCBI Taxonomy" id="433724"/>
    <lineage>
        <taxon>unclassified sequences</taxon>
        <taxon>metagenomes</taxon>
        <taxon>organismal metagenomes</taxon>
    </lineage>
</organism>
<dbReference type="InterPro" id="IPR023997">
    <property type="entry name" value="TonB-dep_OMP_SusC/RagA_CS"/>
</dbReference>
<keyword evidence="5" id="KW-0472">Membrane</keyword>
<accession>A0A5J4RWV3</accession>
<evidence type="ECO:0000259" key="8">
    <source>
        <dbReference type="Pfam" id="PF07715"/>
    </source>
</evidence>
<feature type="domain" description="TonB-dependent receptor-like beta-barrel" evidence="7">
    <location>
        <begin position="401"/>
        <end position="869"/>
    </location>
</feature>
<dbReference type="SUPFAM" id="SSF49464">
    <property type="entry name" value="Carboxypeptidase regulatory domain-like"/>
    <property type="match status" value="1"/>
</dbReference>
<keyword evidence="9" id="KW-0675">Receptor</keyword>
<evidence type="ECO:0000256" key="2">
    <source>
        <dbReference type="ARBA" id="ARBA00022448"/>
    </source>
</evidence>
<keyword evidence="4" id="KW-0798">TonB box</keyword>
<dbReference type="Gene3D" id="2.170.130.10">
    <property type="entry name" value="TonB-dependent receptor, plug domain"/>
    <property type="match status" value="1"/>
</dbReference>
<evidence type="ECO:0000256" key="1">
    <source>
        <dbReference type="ARBA" id="ARBA00004571"/>
    </source>
</evidence>
<dbReference type="InterPro" id="IPR012910">
    <property type="entry name" value="Plug_dom"/>
</dbReference>
<dbReference type="AlphaFoldDB" id="A0A5J4RWV3"/>
<name>A0A5J4RWV3_9ZZZZ</name>
<dbReference type="Pfam" id="PF13715">
    <property type="entry name" value="CarbopepD_reg_2"/>
    <property type="match status" value="1"/>
</dbReference>
<dbReference type="NCBIfam" id="TIGR04057">
    <property type="entry name" value="SusC_RagA_signa"/>
    <property type="match status" value="1"/>
</dbReference>
<dbReference type="SUPFAM" id="SSF56935">
    <property type="entry name" value="Porins"/>
    <property type="match status" value="1"/>
</dbReference>
<dbReference type="InterPro" id="IPR037066">
    <property type="entry name" value="Plug_dom_sf"/>
</dbReference>
<dbReference type="GO" id="GO:0009279">
    <property type="term" value="C:cell outer membrane"/>
    <property type="evidence" value="ECO:0007669"/>
    <property type="project" value="UniProtKB-SubCell"/>
</dbReference>
<gene>
    <name evidence="9" type="ORF">EZS27_014017</name>
</gene>
<dbReference type="InterPro" id="IPR008969">
    <property type="entry name" value="CarboxyPept-like_regulatory"/>
</dbReference>
<evidence type="ECO:0000313" key="9">
    <source>
        <dbReference type="EMBL" id="KAA6337932.1"/>
    </source>
</evidence>
<feature type="domain" description="TonB-dependent receptor plug" evidence="8">
    <location>
        <begin position="101"/>
        <end position="220"/>
    </location>
</feature>
<keyword evidence="3" id="KW-0812">Transmembrane</keyword>
<dbReference type="Pfam" id="PF00593">
    <property type="entry name" value="TonB_dep_Rec_b-barrel"/>
    <property type="match status" value="1"/>
</dbReference>
<reference evidence="9" key="1">
    <citation type="submission" date="2019-03" db="EMBL/GenBank/DDBJ databases">
        <title>Single cell metagenomics reveals metabolic interactions within the superorganism composed of flagellate Streblomastix strix and complex community of Bacteroidetes bacteria on its surface.</title>
        <authorList>
            <person name="Treitli S.C."/>
            <person name="Kolisko M."/>
            <person name="Husnik F."/>
            <person name="Keeling P."/>
            <person name="Hampl V."/>
        </authorList>
    </citation>
    <scope>NUCLEOTIDE SEQUENCE</scope>
    <source>
        <strain evidence="9">STM</strain>
    </source>
</reference>
<keyword evidence="6" id="KW-0998">Cell outer membrane</keyword>
<evidence type="ECO:0000256" key="5">
    <source>
        <dbReference type="ARBA" id="ARBA00023136"/>
    </source>
</evidence>
<dbReference type="InterPro" id="IPR000531">
    <property type="entry name" value="Beta-barrel_TonB"/>
</dbReference>
<evidence type="ECO:0000256" key="4">
    <source>
        <dbReference type="ARBA" id="ARBA00023077"/>
    </source>
</evidence>
<comment type="subcellular location">
    <subcellularLocation>
        <location evidence="1">Cell outer membrane</location>
        <topology evidence="1">Multi-pass membrane protein</topology>
    </subcellularLocation>
</comment>
<comment type="caution">
    <text evidence="9">The sequence shown here is derived from an EMBL/GenBank/DDBJ whole genome shotgun (WGS) entry which is preliminary data.</text>
</comment>
<dbReference type="Pfam" id="PF07715">
    <property type="entry name" value="Plug"/>
    <property type="match status" value="1"/>
</dbReference>
<evidence type="ECO:0000256" key="3">
    <source>
        <dbReference type="ARBA" id="ARBA00022692"/>
    </source>
</evidence>
<dbReference type="InterPro" id="IPR039426">
    <property type="entry name" value="TonB-dep_rcpt-like"/>
</dbReference>